<feature type="signal peptide" evidence="11">
    <location>
        <begin position="1"/>
        <end position="20"/>
    </location>
</feature>
<evidence type="ECO:0000256" key="1">
    <source>
        <dbReference type="ARBA" id="ARBA00004479"/>
    </source>
</evidence>
<dbReference type="Pfam" id="PF08488">
    <property type="entry name" value="WAK"/>
    <property type="match status" value="1"/>
</dbReference>
<dbReference type="PANTHER" id="PTHR33491">
    <property type="entry name" value="OSJNBA0016N04.9 PROTEIN"/>
    <property type="match status" value="1"/>
</dbReference>
<gene>
    <name evidence="14" type="ORF">SLEP1_g56431</name>
</gene>
<feature type="chain" id="PRO_5043719519" description="Wall-associated receptor kinase galacturonan-binding domain-containing protein" evidence="11">
    <location>
        <begin position="21"/>
        <end position="281"/>
    </location>
</feature>
<evidence type="ECO:0000256" key="7">
    <source>
        <dbReference type="ARBA" id="ARBA00022989"/>
    </source>
</evidence>
<reference evidence="14 15" key="1">
    <citation type="journal article" date="2021" name="Commun. Biol.">
        <title>The genome of Shorea leprosula (Dipterocarpaceae) highlights the ecological relevance of drought in aseasonal tropical rainforests.</title>
        <authorList>
            <person name="Ng K.K.S."/>
            <person name="Kobayashi M.J."/>
            <person name="Fawcett J.A."/>
            <person name="Hatakeyama M."/>
            <person name="Paape T."/>
            <person name="Ng C.H."/>
            <person name="Ang C.C."/>
            <person name="Tnah L.H."/>
            <person name="Lee C.T."/>
            <person name="Nishiyama T."/>
            <person name="Sese J."/>
            <person name="O'Brien M.J."/>
            <person name="Copetti D."/>
            <person name="Mohd Noor M.I."/>
            <person name="Ong R.C."/>
            <person name="Putra M."/>
            <person name="Sireger I.Z."/>
            <person name="Indrioko S."/>
            <person name="Kosugi Y."/>
            <person name="Izuno A."/>
            <person name="Isagi Y."/>
            <person name="Lee S.L."/>
            <person name="Shimizu K.K."/>
        </authorList>
    </citation>
    <scope>NUCLEOTIDE SEQUENCE [LARGE SCALE GENOMIC DNA]</scope>
    <source>
        <strain evidence="14">214</strain>
    </source>
</reference>
<dbReference type="InterPro" id="IPR013695">
    <property type="entry name" value="WAK"/>
</dbReference>
<evidence type="ECO:0000259" key="12">
    <source>
        <dbReference type="Pfam" id="PF08488"/>
    </source>
</evidence>
<evidence type="ECO:0008006" key="16">
    <source>
        <dbReference type="Google" id="ProtNLM"/>
    </source>
</evidence>
<name>A0AAV5MJJ4_9ROSI</name>
<organism evidence="14 15">
    <name type="scientific">Rubroshorea leprosula</name>
    <dbReference type="NCBI Taxonomy" id="152421"/>
    <lineage>
        <taxon>Eukaryota</taxon>
        <taxon>Viridiplantae</taxon>
        <taxon>Streptophyta</taxon>
        <taxon>Embryophyta</taxon>
        <taxon>Tracheophyta</taxon>
        <taxon>Spermatophyta</taxon>
        <taxon>Magnoliopsida</taxon>
        <taxon>eudicotyledons</taxon>
        <taxon>Gunneridae</taxon>
        <taxon>Pentapetalae</taxon>
        <taxon>rosids</taxon>
        <taxon>malvids</taxon>
        <taxon>Malvales</taxon>
        <taxon>Dipterocarpaceae</taxon>
        <taxon>Rubroshorea</taxon>
    </lineage>
</organism>
<evidence type="ECO:0000256" key="5">
    <source>
        <dbReference type="ARBA" id="ARBA00022729"/>
    </source>
</evidence>
<dbReference type="Proteomes" id="UP001054252">
    <property type="component" value="Unassembled WGS sequence"/>
</dbReference>
<dbReference type="GO" id="GO:0004674">
    <property type="term" value="F:protein serine/threonine kinase activity"/>
    <property type="evidence" value="ECO:0007669"/>
    <property type="project" value="UniProtKB-KW"/>
</dbReference>
<proteinExistence type="predicted"/>
<dbReference type="Pfam" id="PF13947">
    <property type="entry name" value="GUB_WAK_bind"/>
    <property type="match status" value="1"/>
</dbReference>
<dbReference type="AlphaFoldDB" id="A0AAV5MJJ4"/>
<comment type="subcellular location">
    <subcellularLocation>
        <location evidence="1">Membrane</location>
        <topology evidence="1">Single-pass type I membrane protein</topology>
    </subcellularLocation>
</comment>
<keyword evidence="7" id="KW-1133">Transmembrane helix</keyword>
<keyword evidence="5 11" id="KW-0732">Signal</keyword>
<sequence>MQMKLLLWMVVMMVILPSSTVTVSSNISLENCPQTCGNVSVPFPFGFGRPECAKNSSFLLECNQSSSLLYGNITINNISLQDGTITGLINAVAYYCYNQSGRYFGNFQQHIRLDRWPLIISPTYNKFIGLGCQMMAKISGGEGTIGSACLSLCHDHTDIRDDGSCSGFGCCQTSIPKHLDQVNISVGGSGNRSIRKFSPCSYAFVVENSFNISKIDFLGYRETVPLQLPVVFEWVIGDHQGCQDCCGLNTECSYSDTGGGFRCLCKPGFTGNPYLPLGCQE</sequence>
<dbReference type="GO" id="GO:0030247">
    <property type="term" value="F:polysaccharide binding"/>
    <property type="evidence" value="ECO:0007669"/>
    <property type="project" value="InterPro"/>
</dbReference>
<evidence type="ECO:0000256" key="8">
    <source>
        <dbReference type="ARBA" id="ARBA00023136"/>
    </source>
</evidence>
<keyword evidence="6" id="KW-0418">Kinase</keyword>
<keyword evidence="8" id="KW-0472">Membrane</keyword>
<keyword evidence="15" id="KW-1185">Reference proteome</keyword>
<keyword evidence="3" id="KW-0808">Transferase</keyword>
<keyword evidence="2" id="KW-0723">Serine/threonine-protein kinase</keyword>
<keyword evidence="9" id="KW-1015">Disulfide bond</keyword>
<feature type="domain" description="Wall-associated receptor kinase" evidence="12">
    <location>
        <begin position="163"/>
        <end position="214"/>
    </location>
</feature>
<evidence type="ECO:0000259" key="13">
    <source>
        <dbReference type="Pfam" id="PF13947"/>
    </source>
</evidence>
<evidence type="ECO:0000256" key="11">
    <source>
        <dbReference type="SAM" id="SignalP"/>
    </source>
</evidence>
<evidence type="ECO:0000256" key="9">
    <source>
        <dbReference type="ARBA" id="ARBA00023157"/>
    </source>
</evidence>
<dbReference type="EMBL" id="BPVZ01000313">
    <property type="protein sequence ID" value="GKV49695.1"/>
    <property type="molecule type" value="Genomic_DNA"/>
</dbReference>
<evidence type="ECO:0000256" key="4">
    <source>
        <dbReference type="ARBA" id="ARBA00022692"/>
    </source>
</evidence>
<dbReference type="InterPro" id="IPR025287">
    <property type="entry name" value="WAK_GUB"/>
</dbReference>
<evidence type="ECO:0000256" key="10">
    <source>
        <dbReference type="ARBA" id="ARBA00023180"/>
    </source>
</evidence>
<evidence type="ECO:0000256" key="3">
    <source>
        <dbReference type="ARBA" id="ARBA00022679"/>
    </source>
</evidence>
<accession>A0AAV5MJJ4</accession>
<keyword evidence="4" id="KW-0812">Transmembrane</keyword>
<feature type="domain" description="Wall-associated receptor kinase galacturonan-binding" evidence="13">
    <location>
        <begin position="32"/>
        <end position="86"/>
    </location>
</feature>
<evidence type="ECO:0000256" key="6">
    <source>
        <dbReference type="ARBA" id="ARBA00022777"/>
    </source>
</evidence>
<protein>
    <recommendedName>
        <fullName evidence="16">Wall-associated receptor kinase galacturonan-binding domain-containing protein</fullName>
    </recommendedName>
</protein>
<evidence type="ECO:0000313" key="15">
    <source>
        <dbReference type="Proteomes" id="UP001054252"/>
    </source>
</evidence>
<evidence type="ECO:0000313" key="14">
    <source>
        <dbReference type="EMBL" id="GKV49695.1"/>
    </source>
</evidence>
<dbReference type="GO" id="GO:0016020">
    <property type="term" value="C:membrane"/>
    <property type="evidence" value="ECO:0007669"/>
    <property type="project" value="UniProtKB-SubCell"/>
</dbReference>
<keyword evidence="10" id="KW-0325">Glycoprotein</keyword>
<comment type="caution">
    <text evidence="14">The sequence shown here is derived from an EMBL/GenBank/DDBJ whole genome shotgun (WGS) entry which is preliminary data.</text>
</comment>
<evidence type="ECO:0000256" key="2">
    <source>
        <dbReference type="ARBA" id="ARBA00022527"/>
    </source>
</evidence>